<keyword evidence="2" id="KW-0560">Oxidoreductase</keyword>
<dbReference type="EC" id="1.1.1.133" evidence="2"/>
<dbReference type="RefSeq" id="WP_063720127.1">
    <property type="nucleotide sequence ID" value="NZ_CAJVUI010000003.1"/>
</dbReference>
<dbReference type="CDD" id="cd05254">
    <property type="entry name" value="dTDP_HR_like_SDR_e"/>
    <property type="match status" value="1"/>
</dbReference>
<evidence type="ECO:0000313" key="3">
    <source>
        <dbReference type="Proteomes" id="UP000077428"/>
    </source>
</evidence>
<keyword evidence="3" id="KW-1185">Reference proteome</keyword>
<dbReference type="PANTHER" id="PTHR10491">
    <property type="entry name" value="DTDP-4-DEHYDRORHAMNOSE REDUCTASE"/>
    <property type="match status" value="1"/>
</dbReference>
<accession>A0A166BW12</accession>
<name>A0A166BW12_METOA</name>
<dbReference type="Gene3D" id="3.90.25.10">
    <property type="entry name" value="UDP-galactose 4-epimerase, domain 1"/>
    <property type="match status" value="1"/>
</dbReference>
<dbReference type="Gene3D" id="3.40.50.720">
    <property type="entry name" value="NAD(P)-binding Rossmann-like Domain"/>
    <property type="match status" value="1"/>
</dbReference>
<sequence>MKILITGSNGMLGHDLIKVLKPKHELILTNSKNLDITDKDKTINFIRENSPDLVINAAAYTDVDDCEDNQNRAFSVNAEGVKNLAIGCKEVDCPLLQISTDYVFKGNKSEPLVEDDEIGPISVYGKSKLQAEESIVEILEKYFIIRTAWLYGVNGKNFPKTMLELSKNNKEISVVYDEIGSPTYTLDLANAISDLIETDYYGIYHLTNSDYCSWCEFAKYIFKIANKDINVIPVTASEFARLAPRPSYSVLKNKNWTDKGFAPLRSYKEAIVDYIKLIDD</sequence>
<evidence type="ECO:0000313" key="2">
    <source>
        <dbReference type="EMBL" id="KZX13872.1"/>
    </source>
</evidence>
<dbReference type="GO" id="GO:0005829">
    <property type="term" value="C:cytosol"/>
    <property type="evidence" value="ECO:0007669"/>
    <property type="project" value="TreeGrafter"/>
</dbReference>
<dbReference type="PATRIC" id="fig|66851.6.peg.327"/>
<dbReference type="InterPro" id="IPR005913">
    <property type="entry name" value="dTDP_dehydrorham_reduct"/>
</dbReference>
<protein>
    <submittedName>
        <fullName evidence="2">dTDP-4-dehydrorhamnose reductase</fullName>
        <ecNumber evidence="2">1.1.1.133</ecNumber>
    </submittedName>
</protein>
<dbReference type="FunFam" id="3.40.50.720:FF:000159">
    <property type="entry name" value="dTDP-4-dehydrorhamnose reductase"/>
    <property type="match status" value="1"/>
</dbReference>
<dbReference type="InterPro" id="IPR029903">
    <property type="entry name" value="RmlD-like-bd"/>
</dbReference>
<dbReference type="NCBIfam" id="TIGR01214">
    <property type="entry name" value="rmlD"/>
    <property type="match status" value="1"/>
</dbReference>
<evidence type="ECO:0000259" key="1">
    <source>
        <dbReference type="Pfam" id="PF04321"/>
    </source>
</evidence>
<feature type="domain" description="RmlD-like substrate binding" evidence="1">
    <location>
        <begin position="1"/>
        <end position="276"/>
    </location>
</feature>
<dbReference type="STRING" id="66851.MBORA_02770"/>
<proteinExistence type="predicted"/>
<dbReference type="InterPro" id="IPR036291">
    <property type="entry name" value="NAD(P)-bd_dom_sf"/>
</dbReference>
<comment type="caution">
    <text evidence="2">The sequence shown here is derived from an EMBL/GenBank/DDBJ whole genome shotgun (WGS) entry which is preliminary data.</text>
</comment>
<dbReference type="Pfam" id="PF04321">
    <property type="entry name" value="RmlD_sub_bind"/>
    <property type="match status" value="1"/>
</dbReference>
<dbReference type="GO" id="GO:0019305">
    <property type="term" value="P:dTDP-rhamnose biosynthetic process"/>
    <property type="evidence" value="ECO:0007669"/>
    <property type="project" value="TreeGrafter"/>
</dbReference>
<dbReference type="AlphaFoldDB" id="A0A166BW12"/>
<gene>
    <name evidence="2" type="primary">rmlD</name>
    <name evidence="2" type="ORF">MBORA_02770</name>
</gene>
<reference evidence="3" key="1">
    <citation type="journal article" date="2016" name="Genome Announc.">
        <title>Draft Genome Sequences of Methanobrevibacter curvatus DSM11111, Methanobrevibacter cuticularis DSM11139, Methanobrevibacter filiformis DSM11501, and Methanobrevibacter oralis DSM7256.</title>
        <authorList>
            <person name="Poehlein A."/>
            <person name="Seedorf H."/>
        </authorList>
    </citation>
    <scope>NUCLEOTIDE SEQUENCE [LARGE SCALE GENOMIC DNA]</scope>
    <source>
        <strain evidence="3">DSM 7256 / JCM 30027 / ZR</strain>
    </source>
</reference>
<dbReference type="Proteomes" id="UP000077428">
    <property type="component" value="Unassembled WGS sequence"/>
</dbReference>
<organism evidence="2 3">
    <name type="scientific">Methanobrevibacter oralis</name>
    <dbReference type="NCBI Taxonomy" id="66851"/>
    <lineage>
        <taxon>Archaea</taxon>
        <taxon>Methanobacteriati</taxon>
        <taxon>Methanobacteriota</taxon>
        <taxon>Methanomada group</taxon>
        <taxon>Methanobacteria</taxon>
        <taxon>Methanobacteriales</taxon>
        <taxon>Methanobacteriaceae</taxon>
        <taxon>Methanobrevibacter</taxon>
    </lineage>
</organism>
<dbReference type="GO" id="GO:0008831">
    <property type="term" value="F:dTDP-4-dehydrorhamnose reductase activity"/>
    <property type="evidence" value="ECO:0007669"/>
    <property type="project" value="UniProtKB-EC"/>
</dbReference>
<dbReference type="OrthoDB" id="4907at2157"/>
<dbReference type="SUPFAM" id="SSF51735">
    <property type="entry name" value="NAD(P)-binding Rossmann-fold domains"/>
    <property type="match status" value="1"/>
</dbReference>
<dbReference type="EMBL" id="LWMU01000043">
    <property type="protein sequence ID" value="KZX13872.1"/>
    <property type="molecule type" value="Genomic_DNA"/>
</dbReference>
<dbReference type="PANTHER" id="PTHR10491:SF4">
    <property type="entry name" value="METHIONINE ADENOSYLTRANSFERASE 2 SUBUNIT BETA"/>
    <property type="match status" value="1"/>
</dbReference>